<gene>
    <name evidence="2" type="ORF">GCM10025751_27840</name>
</gene>
<accession>A0AAV3UIP1</accession>
<protein>
    <recommendedName>
        <fullName evidence="4">SWIM-type domain-containing protein</fullName>
    </recommendedName>
</protein>
<dbReference type="GeneID" id="68616396"/>
<evidence type="ECO:0000313" key="3">
    <source>
        <dbReference type="Proteomes" id="UP001501729"/>
    </source>
</evidence>
<proteinExistence type="predicted"/>
<organism evidence="2 3">
    <name type="scientific">Haladaptatus pallidirubidus</name>
    <dbReference type="NCBI Taxonomy" id="1008152"/>
    <lineage>
        <taxon>Archaea</taxon>
        <taxon>Methanobacteriati</taxon>
        <taxon>Methanobacteriota</taxon>
        <taxon>Stenosarchaea group</taxon>
        <taxon>Halobacteria</taxon>
        <taxon>Halobacteriales</taxon>
        <taxon>Haladaptataceae</taxon>
        <taxon>Haladaptatus</taxon>
    </lineage>
</organism>
<reference evidence="2 3" key="1">
    <citation type="journal article" date="2019" name="Int. J. Syst. Evol. Microbiol.">
        <title>The Global Catalogue of Microorganisms (GCM) 10K type strain sequencing project: providing services to taxonomists for standard genome sequencing and annotation.</title>
        <authorList>
            <consortium name="The Broad Institute Genomics Platform"/>
            <consortium name="The Broad Institute Genome Sequencing Center for Infectious Disease"/>
            <person name="Wu L."/>
            <person name="Ma J."/>
        </authorList>
    </citation>
    <scope>NUCLEOTIDE SEQUENCE [LARGE SCALE GENOMIC DNA]</scope>
    <source>
        <strain evidence="2 3">JCM 17504</strain>
    </source>
</reference>
<comment type="caution">
    <text evidence="2">The sequence shown here is derived from an EMBL/GenBank/DDBJ whole genome shotgun (WGS) entry which is preliminary data.</text>
</comment>
<dbReference type="Proteomes" id="UP001501729">
    <property type="component" value="Unassembled WGS sequence"/>
</dbReference>
<feature type="region of interest" description="Disordered" evidence="1">
    <location>
        <begin position="1"/>
        <end position="20"/>
    </location>
</feature>
<evidence type="ECO:0000313" key="2">
    <source>
        <dbReference type="EMBL" id="GAA5052028.1"/>
    </source>
</evidence>
<evidence type="ECO:0000256" key="1">
    <source>
        <dbReference type="SAM" id="MobiDB-lite"/>
    </source>
</evidence>
<sequence>MSTKSPSELEADETAQNRAQAEQFAFDVDAPGLVEVTTESHENPADHQYTVSIDDVTHELMACTCPHHVHRNAF</sequence>
<name>A0AAV3UIP1_9EURY</name>
<evidence type="ECO:0008006" key="4">
    <source>
        <dbReference type="Google" id="ProtNLM"/>
    </source>
</evidence>
<dbReference type="AlphaFoldDB" id="A0AAV3UIP1"/>
<dbReference type="EMBL" id="BAABKX010000010">
    <property type="protein sequence ID" value="GAA5052028.1"/>
    <property type="molecule type" value="Genomic_DNA"/>
</dbReference>
<keyword evidence="3" id="KW-1185">Reference proteome</keyword>
<dbReference type="RefSeq" id="WP_227778036.1">
    <property type="nucleotide sequence ID" value="NZ_BAABKX010000010.1"/>
</dbReference>